<evidence type="ECO:0000313" key="2">
    <source>
        <dbReference type="EMBL" id="KAK2592900.1"/>
    </source>
</evidence>
<feature type="signal peptide" evidence="1">
    <location>
        <begin position="1"/>
        <end position="19"/>
    </location>
</feature>
<sequence>MHFTTVATGIFCLANVAIAQPTPNSPADACCCCDIARSVISCTRSIMKEDCVCVAVACPADAKTVWDDESDAGRMSILPVKEEGRMTILPVKDEGVMTILPVKEEGRMTILPVKEEGVMTILPVKEEGIMSILPVKEEGRMSILPVNEGVMSILPVKEEGRMSILPVNEGVMSILPVKEEGRMSILPVNEEGRMTIMPVKETGRMTIMPVEETGKMTIMAAQPTGAPKALEKKAATDDVKNACCCCDLRIQAISCSRTLKKNECMCAAVQCPKNAPVVWEDGTPVTKENVNKPTVVNELPKSFITKTKRTKKDAQITAMPVHQ</sequence>
<gene>
    <name evidence="2" type="ORF">QQS21_009395</name>
</gene>
<evidence type="ECO:0000256" key="1">
    <source>
        <dbReference type="SAM" id="SignalP"/>
    </source>
</evidence>
<keyword evidence="3" id="KW-1185">Reference proteome</keyword>
<keyword evidence="1" id="KW-0732">Signal</keyword>
<organism evidence="2 3">
    <name type="scientific">Conoideocrella luteorostrata</name>
    <dbReference type="NCBI Taxonomy" id="1105319"/>
    <lineage>
        <taxon>Eukaryota</taxon>
        <taxon>Fungi</taxon>
        <taxon>Dikarya</taxon>
        <taxon>Ascomycota</taxon>
        <taxon>Pezizomycotina</taxon>
        <taxon>Sordariomycetes</taxon>
        <taxon>Hypocreomycetidae</taxon>
        <taxon>Hypocreales</taxon>
        <taxon>Clavicipitaceae</taxon>
        <taxon>Conoideocrella</taxon>
    </lineage>
</organism>
<accession>A0AAJ0CHA2</accession>
<feature type="chain" id="PRO_5042462300" evidence="1">
    <location>
        <begin position="20"/>
        <end position="323"/>
    </location>
</feature>
<dbReference type="Proteomes" id="UP001251528">
    <property type="component" value="Unassembled WGS sequence"/>
</dbReference>
<dbReference type="EMBL" id="JASWJB010000239">
    <property type="protein sequence ID" value="KAK2592900.1"/>
    <property type="molecule type" value="Genomic_DNA"/>
</dbReference>
<proteinExistence type="predicted"/>
<evidence type="ECO:0000313" key="3">
    <source>
        <dbReference type="Proteomes" id="UP001251528"/>
    </source>
</evidence>
<protein>
    <submittedName>
        <fullName evidence="2">Uncharacterized protein</fullName>
    </submittedName>
</protein>
<name>A0AAJ0CHA2_9HYPO</name>
<dbReference type="AlphaFoldDB" id="A0AAJ0CHA2"/>
<reference evidence="2" key="1">
    <citation type="submission" date="2023-06" db="EMBL/GenBank/DDBJ databases">
        <title>Conoideocrella luteorostrata (Hypocreales: Clavicipitaceae), a potential biocontrol fungus for elongate hemlock scale in United States Christmas tree production areas.</title>
        <authorList>
            <person name="Barrett H."/>
            <person name="Lovett B."/>
            <person name="Macias A.M."/>
            <person name="Stajich J.E."/>
            <person name="Kasson M.T."/>
        </authorList>
    </citation>
    <scope>NUCLEOTIDE SEQUENCE</scope>
    <source>
        <strain evidence="2">ARSEF 14590</strain>
    </source>
</reference>
<comment type="caution">
    <text evidence="2">The sequence shown here is derived from an EMBL/GenBank/DDBJ whole genome shotgun (WGS) entry which is preliminary data.</text>
</comment>